<dbReference type="AlphaFoldDB" id="A0AAD6NNY5"/>
<comment type="caution">
    <text evidence="2">The sequence shown here is derived from an EMBL/GenBank/DDBJ whole genome shotgun (WGS) entry which is preliminary data.</text>
</comment>
<proteinExistence type="predicted"/>
<sequence length="243" mass="26898">MASCDSIAPPLQSDILLRVPPTHKEISAMSGYGRLEKLTLAQGLNVAELGQNLVNEAAKEVEKTLIVKCQIFNDSSEKLLVDEASQKKYDGSVQAPKEVDCKQKCDFTMSPGEVLKYTICGGTFKIVFDDDKKAPKLKLSDELESKSTTIGVETTKVELEIEVETEEKTETTVTRSVGPPLPETKKSKVEKTETETATSSTETKTETKVKTEKDEAKTTVTKKTETKREEVTLMWKLFDHKSG</sequence>
<dbReference type="EMBL" id="JAQGDS010000001">
    <property type="protein sequence ID" value="KAJ6263978.1"/>
    <property type="molecule type" value="Genomic_DNA"/>
</dbReference>
<organism evidence="2 3">
    <name type="scientific">Drechslerella dactyloides</name>
    <name type="common">Nematode-trapping fungus</name>
    <name type="synonym">Arthrobotrys dactyloides</name>
    <dbReference type="NCBI Taxonomy" id="74499"/>
    <lineage>
        <taxon>Eukaryota</taxon>
        <taxon>Fungi</taxon>
        <taxon>Dikarya</taxon>
        <taxon>Ascomycota</taxon>
        <taxon>Pezizomycotina</taxon>
        <taxon>Orbiliomycetes</taxon>
        <taxon>Orbiliales</taxon>
        <taxon>Orbiliaceae</taxon>
        <taxon>Drechslerella</taxon>
    </lineage>
</organism>
<evidence type="ECO:0000313" key="2">
    <source>
        <dbReference type="EMBL" id="KAJ6263978.1"/>
    </source>
</evidence>
<accession>A0AAD6NNY5</accession>
<feature type="compositionally biased region" description="Basic and acidic residues" evidence="1">
    <location>
        <begin position="183"/>
        <end position="194"/>
    </location>
</feature>
<evidence type="ECO:0000256" key="1">
    <source>
        <dbReference type="SAM" id="MobiDB-lite"/>
    </source>
</evidence>
<reference evidence="2" key="1">
    <citation type="submission" date="2023-01" db="EMBL/GenBank/DDBJ databases">
        <title>The chitinases involved in constricting ring structure development in the nematode-trapping fungus Drechslerella dactyloides.</title>
        <authorList>
            <person name="Wang R."/>
            <person name="Zhang L."/>
            <person name="Tang P."/>
            <person name="Li S."/>
            <person name="Liang L."/>
        </authorList>
    </citation>
    <scope>NUCLEOTIDE SEQUENCE</scope>
    <source>
        <strain evidence="2">YMF1.00031</strain>
    </source>
</reference>
<feature type="region of interest" description="Disordered" evidence="1">
    <location>
        <begin position="167"/>
        <end position="225"/>
    </location>
</feature>
<name>A0AAD6NNY5_DREDA</name>
<protein>
    <submittedName>
        <fullName evidence="2">Uncharacterized protein</fullName>
    </submittedName>
</protein>
<evidence type="ECO:0000313" key="3">
    <source>
        <dbReference type="Proteomes" id="UP001221413"/>
    </source>
</evidence>
<dbReference type="Proteomes" id="UP001221413">
    <property type="component" value="Unassembled WGS sequence"/>
</dbReference>
<gene>
    <name evidence="2" type="ORF">Dda_0116</name>
</gene>
<feature type="compositionally biased region" description="Basic and acidic residues" evidence="1">
    <location>
        <begin position="203"/>
        <end position="225"/>
    </location>
</feature>
<keyword evidence="3" id="KW-1185">Reference proteome</keyword>